<gene>
    <name evidence="1" type="ORF">L3X38_037540</name>
</gene>
<reference evidence="1 2" key="1">
    <citation type="journal article" date="2022" name="G3 (Bethesda)">
        <title>Whole-genome sequence and methylome profiling of the almond [Prunus dulcis (Mill.) D.A. Webb] cultivar 'Nonpareil'.</title>
        <authorList>
            <person name="D'Amico-Willman K.M."/>
            <person name="Ouma W.Z."/>
            <person name="Meulia T."/>
            <person name="Sideli G.M."/>
            <person name="Gradziel T.M."/>
            <person name="Fresnedo-Ramirez J."/>
        </authorList>
    </citation>
    <scope>NUCLEOTIDE SEQUENCE [LARGE SCALE GENOMIC DNA]</scope>
    <source>
        <strain evidence="1">Clone GOH B32 T37-40</strain>
    </source>
</reference>
<dbReference type="EMBL" id="JAJFAZ020000007">
    <property type="protein sequence ID" value="KAI5317833.1"/>
    <property type="molecule type" value="Genomic_DNA"/>
</dbReference>
<sequence length="216" mass="24945">MFLLEYELEILTHENRLLSGCVETGLVSFEGKINFWCNFKGLSCWNSAIFATGRDGKNPRWGGSPNEDGDFLKPIKQGWVWGRGEDEERGRGWYCHTRPLPDPLPSLAAGHVLRTCLTCFPNCYCNEIWENEAWLLEDLNRLTRETLGETENKLVVKRSCFITYNMRLLESEWYHVLTWLDEELVISAFSYQKVAEERKQGGLMIAVMLEQPRDGG</sequence>
<accession>A0AAD4V4Q8</accession>
<dbReference type="AlphaFoldDB" id="A0AAD4V4Q8"/>
<evidence type="ECO:0000313" key="2">
    <source>
        <dbReference type="Proteomes" id="UP001054821"/>
    </source>
</evidence>
<proteinExistence type="predicted"/>
<organism evidence="1 2">
    <name type="scientific">Prunus dulcis</name>
    <name type="common">Almond</name>
    <name type="synonym">Amygdalus dulcis</name>
    <dbReference type="NCBI Taxonomy" id="3755"/>
    <lineage>
        <taxon>Eukaryota</taxon>
        <taxon>Viridiplantae</taxon>
        <taxon>Streptophyta</taxon>
        <taxon>Embryophyta</taxon>
        <taxon>Tracheophyta</taxon>
        <taxon>Spermatophyta</taxon>
        <taxon>Magnoliopsida</taxon>
        <taxon>eudicotyledons</taxon>
        <taxon>Gunneridae</taxon>
        <taxon>Pentapetalae</taxon>
        <taxon>rosids</taxon>
        <taxon>fabids</taxon>
        <taxon>Rosales</taxon>
        <taxon>Rosaceae</taxon>
        <taxon>Amygdaloideae</taxon>
        <taxon>Amygdaleae</taxon>
        <taxon>Prunus</taxon>
    </lineage>
</organism>
<name>A0AAD4V4Q8_PRUDU</name>
<evidence type="ECO:0000313" key="1">
    <source>
        <dbReference type="EMBL" id="KAI5317833.1"/>
    </source>
</evidence>
<comment type="caution">
    <text evidence="1">The sequence shown here is derived from an EMBL/GenBank/DDBJ whole genome shotgun (WGS) entry which is preliminary data.</text>
</comment>
<keyword evidence="2" id="KW-1185">Reference proteome</keyword>
<protein>
    <submittedName>
        <fullName evidence="1">Uncharacterized protein</fullName>
    </submittedName>
</protein>
<dbReference type="Proteomes" id="UP001054821">
    <property type="component" value="Chromosome 7"/>
</dbReference>